<protein>
    <submittedName>
        <fullName evidence="2">Uncharacterized protein</fullName>
    </submittedName>
</protein>
<proteinExistence type="predicted"/>
<feature type="non-terminal residue" evidence="2">
    <location>
        <position position="1"/>
    </location>
</feature>
<dbReference type="Proteomes" id="UP000728032">
    <property type="component" value="Unassembled WGS sequence"/>
</dbReference>
<keyword evidence="1" id="KW-0472">Membrane</keyword>
<evidence type="ECO:0000256" key="1">
    <source>
        <dbReference type="SAM" id="Phobius"/>
    </source>
</evidence>
<dbReference type="EMBL" id="CAJPVJ010013742">
    <property type="protein sequence ID" value="CAG2175009.1"/>
    <property type="molecule type" value="Genomic_DNA"/>
</dbReference>
<sequence>MIMSGGMSAMGGRDDAITAKFNATNAKRIALILVMALIAYHGVLHLTYGIKSCKWLLRDGSFHGFGDYSVWQVFDMSLICLQMRSPYGCMIHTYNKIDTRMCLRYIAYWGGKNNIVFLGDSRIRQLYYAFIKTCSPNENLINTDSQAHHDLEYKERDLRLEVQFLWHPIVNDSMADVFRQWLRKDVTERPNLIVMGSATHSIKS</sequence>
<name>A0A7R9MF47_9ACAR</name>
<gene>
    <name evidence="2" type="ORF">ONB1V03_LOCUS14448</name>
</gene>
<dbReference type="EMBL" id="OC928567">
    <property type="protein sequence ID" value="CAD7657823.1"/>
    <property type="molecule type" value="Genomic_DNA"/>
</dbReference>
<dbReference type="AlphaFoldDB" id="A0A7R9MF47"/>
<organism evidence="2">
    <name type="scientific">Oppiella nova</name>
    <dbReference type="NCBI Taxonomy" id="334625"/>
    <lineage>
        <taxon>Eukaryota</taxon>
        <taxon>Metazoa</taxon>
        <taxon>Ecdysozoa</taxon>
        <taxon>Arthropoda</taxon>
        <taxon>Chelicerata</taxon>
        <taxon>Arachnida</taxon>
        <taxon>Acari</taxon>
        <taxon>Acariformes</taxon>
        <taxon>Sarcoptiformes</taxon>
        <taxon>Oribatida</taxon>
        <taxon>Brachypylina</taxon>
        <taxon>Oppioidea</taxon>
        <taxon>Oppiidae</taxon>
        <taxon>Oppiella</taxon>
    </lineage>
</organism>
<evidence type="ECO:0000313" key="3">
    <source>
        <dbReference type="Proteomes" id="UP000728032"/>
    </source>
</evidence>
<evidence type="ECO:0000313" key="2">
    <source>
        <dbReference type="EMBL" id="CAD7657823.1"/>
    </source>
</evidence>
<keyword evidence="3" id="KW-1185">Reference proteome</keyword>
<reference evidence="2" key="1">
    <citation type="submission" date="2020-11" db="EMBL/GenBank/DDBJ databases">
        <authorList>
            <person name="Tran Van P."/>
        </authorList>
    </citation>
    <scope>NUCLEOTIDE SEQUENCE</scope>
</reference>
<feature type="transmembrane region" description="Helical" evidence="1">
    <location>
        <begin position="29"/>
        <end position="48"/>
    </location>
</feature>
<dbReference type="OrthoDB" id="1932925at2759"/>
<keyword evidence="1" id="KW-1133">Transmembrane helix</keyword>
<keyword evidence="1" id="KW-0812">Transmembrane</keyword>
<accession>A0A7R9MF47</accession>